<reference evidence="1 2" key="1">
    <citation type="submission" date="2013-02" db="EMBL/GenBank/DDBJ databases">
        <title>The Genome Sequence of Enterococcus phoeniculicola BAA-412.</title>
        <authorList>
            <consortium name="The Broad Institute Genome Sequencing Platform"/>
            <consortium name="The Broad Institute Genome Sequencing Center for Infectious Disease"/>
            <person name="Earl A.M."/>
            <person name="Gilmore M.S."/>
            <person name="Lebreton F."/>
            <person name="Walker B."/>
            <person name="Young S.K."/>
            <person name="Zeng Q."/>
            <person name="Gargeya S."/>
            <person name="Fitzgerald M."/>
            <person name="Haas B."/>
            <person name="Abouelleil A."/>
            <person name="Alvarado L."/>
            <person name="Arachchi H.M."/>
            <person name="Berlin A.M."/>
            <person name="Chapman S.B."/>
            <person name="Dewar J."/>
            <person name="Goldberg J."/>
            <person name="Griggs A."/>
            <person name="Gujja S."/>
            <person name="Hansen M."/>
            <person name="Howarth C."/>
            <person name="Imamovic A."/>
            <person name="Larimer J."/>
            <person name="McCowan C."/>
            <person name="Murphy C."/>
            <person name="Neiman D."/>
            <person name="Pearson M."/>
            <person name="Priest M."/>
            <person name="Roberts A."/>
            <person name="Saif S."/>
            <person name="Shea T."/>
            <person name="Sisk P."/>
            <person name="Sykes S."/>
            <person name="Wortman J."/>
            <person name="Nusbaum C."/>
            <person name="Birren B."/>
        </authorList>
    </citation>
    <scope>NUCLEOTIDE SEQUENCE [LARGE SCALE GENOMIC DNA]</scope>
    <source>
        <strain evidence="1 2">ATCC BAA-412</strain>
    </source>
</reference>
<dbReference type="AlphaFoldDB" id="R3W3X2"/>
<protein>
    <recommendedName>
        <fullName evidence="3">GrpB family protein</fullName>
    </recommendedName>
</protein>
<dbReference type="STRING" id="154621.RV11_GL001892"/>
<dbReference type="InterPro" id="IPR043519">
    <property type="entry name" value="NT_sf"/>
</dbReference>
<evidence type="ECO:0000313" key="2">
    <source>
        <dbReference type="Proteomes" id="UP000013785"/>
    </source>
</evidence>
<gene>
    <name evidence="1" type="ORF">UC3_02694</name>
</gene>
<dbReference type="HOGENOM" id="CLU_086407_4_2_9"/>
<dbReference type="RefSeq" id="WP_010769329.1">
    <property type="nucleotide sequence ID" value="NZ_ASWE01000001.1"/>
</dbReference>
<dbReference type="SUPFAM" id="SSF81301">
    <property type="entry name" value="Nucleotidyltransferase"/>
    <property type="match status" value="1"/>
</dbReference>
<evidence type="ECO:0000313" key="1">
    <source>
        <dbReference type="EMBL" id="EOL42342.1"/>
    </source>
</evidence>
<dbReference type="eggNOG" id="COG2320">
    <property type="taxonomic scope" value="Bacteria"/>
</dbReference>
<accession>R3W3X2</accession>
<sequence>MMEIQVVNYSSNWPLLYEEEKKALLPILGKNGVAIFHIGSTSVVGLKAKPIIDILLVVKEIQLLDQQTPDFEALGYEVMGEFGLPNRRYFRKGGDKRTHQIHAYPYDCTQEILRHLCFCEYLRQQPEISLEYGRLKQQLAKQYPRDIEKYGDGKEAFVKRIEKEALLNYWKNR</sequence>
<dbReference type="InterPro" id="IPR007344">
    <property type="entry name" value="GrpB/CoaE"/>
</dbReference>
<organism evidence="1 2">
    <name type="scientific">Enterococcus phoeniculicola ATCC BAA-412</name>
    <dbReference type="NCBI Taxonomy" id="1158610"/>
    <lineage>
        <taxon>Bacteria</taxon>
        <taxon>Bacillati</taxon>
        <taxon>Bacillota</taxon>
        <taxon>Bacilli</taxon>
        <taxon>Lactobacillales</taxon>
        <taxon>Enterococcaceae</taxon>
        <taxon>Enterococcus</taxon>
    </lineage>
</organism>
<dbReference type="Proteomes" id="UP000013785">
    <property type="component" value="Unassembled WGS sequence"/>
</dbReference>
<dbReference type="EMBL" id="AJAT01000017">
    <property type="protein sequence ID" value="EOL42342.1"/>
    <property type="molecule type" value="Genomic_DNA"/>
</dbReference>
<name>R3W3X2_9ENTE</name>
<dbReference type="PATRIC" id="fig|1158610.3.peg.2676"/>
<dbReference type="Pfam" id="PF04229">
    <property type="entry name" value="GrpB"/>
    <property type="match status" value="1"/>
</dbReference>
<dbReference type="PANTHER" id="PTHR34822:SF1">
    <property type="entry name" value="GRPB FAMILY PROTEIN"/>
    <property type="match status" value="1"/>
</dbReference>
<dbReference type="PANTHER" id="PTHR34822">
    <property type="entry name" value="GRPB DOMAIN PROTEIN (AFU_ORTHOLOGUE AFUA_1G01530)"/>
    <property type="match status" value="1"/>
</dbReference>
<evidence type="ECO:0008006" key="3">
    <source>
        <dbReference type="Google" id="ProtNLM"/>
    </source>
</evidence>
<keyword evidence="2" id="KW-1185">Reference proteome</keyword>
<proteinExistence type="predicted"/>
<comment type="caution">
    <text evidence="1">The sequence shown here is derived from an EMBL/GenBank/DDBJ whole genome shotgun (WGS) entry which is preliminary data.</text>
</comment>
<dbReference type="Gene3D" id="3.30.460.10">
    <property type="entry name" value="Beta Polymerase, domain 2"/>
    <property type="match status" value="1"/>
</dbReference>